<dbReference type="AlphaFoldDB" id="A0A518DLF3"/>
<protein>
    <submittedName>
        <fullName evidence="2">Uncharacterized protein</fullName>
    </submittedName>
</protein>
<keyword evidence="1" id="KW-0472">Membrane</keyword>
<dbReference type="Proteomes" id="UP000317648">
    <property type="component" value="Chromosome"/>
</dbReference>
<feature type="transmembrane region" description="Helical" evidence="1">
    <location>
        <begin position="81"/>
        <end position="98"/>
    </location>
</feature>
<dbReference type="EMBL" id="CP036433">
    <property type="protein sequence ID" value="QDU92673.1"/>
    <property type="molecule type" value="Genomic_DNA"/>
</dbReference>
<keyword evidence="1" id="KW-0812">Transmembrane</keyword>
<feature type="transmembrane region" description="Helical" evidence="1">
    <location>
        <begin position="119"/>
        <end position="144"/>
    </location>
</feature>
<accession>A0A518DLF3</accession>
<sequence length="145" mass="16363">MDKQSQSRRSFLKALVSRPVSVYRNRLAKQPASAEAPEPVTETEDDRVATGGGLQFSLRTLLLLTTAFCCWLVLLRFHLQLGLYSGCILGAMLLEMLFDKLRESQHRRLGWKISTPRQTFWRSLGGCLFGVFLFFLGAIIGLLLV</sequence>
<name>A0A518DLF3_9BACT</name>
<proteinExistence type="predicted"/>
<feature type="transmembrane region" description="Helical" evidence="1">
    <location>
        <begin position="56"/>
        <end position="75"/>
    </location>
</feature>
<dbReference type="KEGG" id="lcre:Pla8534_04210"/>
<dbReference type="RefSeq" id="WP_145048831.1">
    <property type="nucleotide sequence ID" value="NZ_CP036433.1"/>
</dbReference>
<evidence type="ECO:0000313" key="2">
    <source>
        <dbReference type="EMBL" id="QDU92673.1"/>
    </source>
</evidence>
<organism evidence="2 3">
    <name type="scientific">Lignipirellula cremea</name>
    <dbReference type="NCBI Taxonomy" id="2528010"/>
    <lineage>
        <taxon>Bacteria</taxon>
        <taxon>Pseudomonadati</taxon>
        <taxon>Planctomycetota</taxon>
        <taxon>Planctomycetia</taxon>
        <taxon>Pirellulales</taxon>
        <taxon>Pirellulaceae</taxon>
        <taxon>Lignipirellula</taxon>
    </lineage>
</organism>
<evidence type="ECO:0000313" key="3">
    <source>
        <dbReference type="Proteomes" id="UP000317648"/>
    </source>
</evidence>
<keyword evidence="3" id="KW-1185">Reference proteome</keyword>
<gene>
    <name evidence="2" type="ORF">Pla8534_04210</name>
</gene>
<keyword evidence="1" id="KW-1133">Transmembrane helix</keyword>
<evidence type="ECO:0000256" key="1">
    <source>
        <dbReference type="SAM" id="Phobius"/>
    </source>
</evidence>
<reference evidence="2 3" key="1">
    <citation type="submission" date="2019-02" db="EMBL/GenBank/DDBJ databases">
        <title>Deep-cultivation of Planctomycetes and their phenomic and genomic characterization uncovers novel biology.</title>
        <authorList>
            <person name="Wiegand S."/>
            <person name="Jogler M."/>
            <person name="Boedeker C."/>
            <person name="Pinto D."/>
            <person name="Vollmers J."/>
            <person name="Rivas-Marin E."/>
            <person name="Kohn T."/>
            <person name="Peeters S.H."/>
            <person name="Heuer A."/>
            <person name="Rast P."/>
            <person name="Oberbeckmann S."/>
            <person name="Bunk B."/>
            <person name="Jeske O."/>
            <person name="Meyerdierks A."/>
            <person name="Storesund J.E."/>
            <person name="Kallscheuer N."/>
            <person name="Luecker S."/>
            <person name="Lage O.M."/>
            <person name="Pohl T."/>
            <person name="Merkel B.J."/>
            <person name="Hornburger P."/>
            <person name="Mueller R.-W."/>
            <person name="Bruemmer F."/>
            <person name="Labrenz M."/>
            <person name="Spormann A.M."/>
            <person name="Op den Camp H."/>
            <person name="Overmann J."/>
            <person name="Amann R."/>
            <person name="Jetten M.S.M."/>
            <person name="Mascher T."/>
            <person name="Medema M.H."/>
            <person name="Devos D.P."/>
            <person name="Kaster A.-K."/>
            <person name="Ovreas L."/>
            <person name="Rohde M."/>
            <person name="Galperin M.Y."/>
            <person name="Jogler C."/>
        </authorList>
    </citation>
    <scope>NUCLEOTIDE SEQUENCE [LARGE SCALE GENOMIC DNA]</scope>
    <source>
        <strain evidence="2 3">Pla85_3_4</strain>
    </source>
</reference>